<evidence type="ECO:0000313" key="2">
    <source>
        <dbReference type="EMBL" id="AIM48480.1"/>
    </source>
</evidence>
<evidence type="ECO:0000256" key="1">
    <source>
        <dbReference type="SAM" id="Phobius"/>
    </source>
</evidence>
<dbReference type="EMBL" id="KP868647">
    <property type="protein sequence ID" value="AKN19756.1"/>
    <property type="molecule type" value="Genomic_DNA"/>
</dbReference>
<keyword evidence="1" id="KW-1133">Transmembrane helix</keyword>
<sequence>MRMSLMFAAVTLLTGINLLFIPFQPVPALWGGILAVAFILINVAADKLRL</sequence>
<gene>
    <name evidence="3" type="ORF">pNDM1_EC14653_00053</name>
</gene>
<geneLocation type="plasmid" evidence="3">
    <name>pNDM1_EC14653</name>
</geneLocation>
<feature type="transmembrane region" description="Helical" evidence="1">
    <location>
        <begin position="28"/>
        <end position="45"/>
    </location>
</feature>
<reference evidence="3" key="2">
    <citation type="journal article" date="2015" name="Antimicrob. Agents Chemother.">
        <title>Characterization of an Enterobacter cloacae Strain Producing both KPC and NDM Carbapenemases by Whole-Genome Sequencing.</title>
        <authorList>
            <person name="Wu W."/>
            <person name="Feng Y."/>
            <person name="Carattoli A."/>
            <person name="Zong Z."/>
        </authorList>
    </citation>
    <scope>NUCLEOTIDE SEQUENCE</scope>
    <source>
        <strain evidence="3">WCHECl-14653</strain>
        <plasmid evidence="3">pNDM1_EC14653</plasmid>
    </source>
</reference>
<organism evidence="2">
    <name type="scientific">Enterobacter cloacae</name>
    <dbReference type="NCBI Taxonomy" id="550"/>
    <lineage>
        <taxon>Bacteria</taxon>
        <taxon>Pseudomonadati</taxon>
        <taxon>Pseudomonadota</taxon>
        <taxon>Gammaproteobacteria</taxon>
        <taxon>Enterobacterales</taxon>
        <taxon>Enterobacteriaceae</taxon>
        <taxon>Enterobacter</taxon>
        <taxon>Enterobacter cloacae complex</taxon>
    </lineage>
</organism>
<keyword evidence="2" id="KW-0614">Plasmid</keyword>
<proteinExistence type="predicted"/>
<protein>
    <submittedName>
        <fullName evidence="2">Uncharacterized protein</fullName>
    </submittedName>
</protein>
<dbReference type="AlphaFoldDB" id="A0A0E3DSV3"/>
<accession>A0A0E3DSV3</accession>
<keyword evidence="1" id="KW-0472">Membrane</keyword>
<dbReference type="EMBL" id="KJ812998">
    <property type="protein sequence ID" value="AIM48480.1"/>
    <property type="molecule type" value="Genomic_DNA"/>
</dbReference>
<name>A0A0E3DSV3_ENTCL</name>
<keyword evidence="1" id="KW-0812">Transmembrane</keyword>
<evidence type="ECO:0000313" key="3">
    <source>
        <dbReference type="EMBL" id="AKN19756.1"/>
    </source>
</evidence>
<geneLocation type="plasmid" evidence="2">
    <name>pNDM-Ec1GN574</name>
</geneLocation>
<reference evidence="2" key="1">
    <citation type="journal article" date="2015" name="Antimicrob. Agents Chemother.">
        <title>Characterization of multiple NDM-1-producing Enterobacteriaceae isolates from the same patient.</title>
        <authorList>
            <person name="Tijet N."/>
            <person name="Richardson D."/>
            <person name="MacMullin G."/>
            <person name="Patel S.N."/>
            <person name="Melano R.G."/>
        </authorList>
    </citation>
    <scope>NUCLEOTIDE SEQUENCE</scope>
    <source>
        <strain evidence="2">GN574</strain>
        <plasmid evidence="2">pNDM-Ec1GN574</plasmid>
    </source>
</reference>